<comment type="caution">
    <text evidence="2">The sequence shown here is derived from an EMBL/GenBank/DDBJ whole genome shotgun (WGS) entry which is preliminary data.</text>
</comment>
<dbReference type="EMBL" id="JACHIT010000002">
    <property type="protein sequence ID" value="MBB5917548.1"/>
    <property type="molecule type" value="Genomic_DNA"/>
</dbReference>
<evidence type="ECO:0000313" key="2">
    <source>
        <dbReference type="EMBL" id="MBB5917548.1"/>
    </source>
</evidence>
<dbReference type="InterPro" id="IPR001242">
    <property type="entry name" value="Condensation_dom"/>
</dbReference>
<sequence>MIAFDIPGAPDYDAMTRTVNAFLRRHDTFSSWFSIDSDGRLDRHVADPSDIDVVATDHGEFTDSEAIRAHVQEETPEAFDWDCFSFGVIARDDSFTVYAAVDHLHTDGVGQALSCVDLLTLYGRELSGGQVPIAEVEGHIAHCARERERNARLTPDSPEVRRWVELLQLNDGDVPAFPLDLGGGAGYTRGAQLTLPLMSEADALRFEQVCVDNGGRFLGGLFAAIAIAELELAGRDWYFGFTPANTRATPGEAGSIGWYTNLIPVTVAIRADDTFATLVASAQEAAESAKDLLDVSLHRVLELTTPDMGIRTRPGWTAPMLSYVDVRKITGAEMFDKINGGLYGSSASAGEVFTWVNRLPEQTKLSLLFPDTPQARESIDRYVKALTAIITTVAAQGDYGIRAVTAS</sequence>
<reference evidence="2 3" key="1">
    <citation type="submission" date="2020-08" db="EMBL/GenBank/DDBJ databases">
        <title>Sequencing the genomes of 1000 actinobacteria strains.</title>
        <authorList>
            <person name="Klenk H.-P."/>
        </authorList>
    </citation>
    <scope>NUCLEOTIDE SEQUENCE [LARGE SCALE GENOMIC DNA]</scope>
    <source>
        <strain evidence="2 3">DSM 43582</strain>
    </source>
</reference>
<feature type="domain" description="Condensation" evidence="1">
    <location>
        <begin position="4"/>
        <end position="298"/>
    </location>
</feature>
<dbReference type="Gene3D" id="3.30.559.10">
    <property type="entry name" value="Chloramphenicol acetyltransferase-like domain"/>
    <property type="match status" value="1"/>
</dbReference>
<evidence type="ECO:0000259" key="1">
    <source>
        <dbReference type="Pfam" id="PF00668"/>
    </source>
</evidence>
<accession>A0A7W9PKV1</accession>
<dbReference type="InterPro" id="IPR023213">
    <property type="entry name" value="CAT-like_dom_sf"/>
</dbReference>
<dbReference type="SUPFAM" id="SSF52777">
    <property type="entry name" value="CoA-dependent acyltransferases"/>
    <property type="match status" value="2"/>
</dbReference>
<dbReference type="GO" id="GO:0008610">
    <property type="term" value="P:lipid biosynthetic process"/>
    <property type="evidence" value="ECO:0007669"/>
    <property type="project" value="UniProtKB-ARBA"/>
</dbReference>
<dbReference type="GO" id="GO:0003824">
    <property type="term" value="F:catalytic activity"/>
    <property type="evidence" value="ECO:0007669"/>
    <property type="project" value="InterPro"/>
</dbReference>
<keyword evidence="3" id="KW-1185">Reference proteome</keyword>
<dbReference type="RefSeq" id="WP_246461683.1">
    <property type="nucleotide sequence ID" value="NZ_JACHIT010000002.1"/>
</dbReference>
<protein>
    <recommendedName>
        <fullName evidence="1">Condensation domain-containing protein</fullName>
    </recommendedName>
</protein>
<dbReference type="Pfam" id="PF00668">
    <property type="entry name" value="Condensation"/>
    <property type="match status" value="1"/>
</dbReference>
<organism evidence="2 3">
    <name type="scientific">Nocardia transvalensis</name>
    <dbReference type="NCBI Taxonomy" id="37333"/>
    <lineage>
        <taxon>Bacteria</taxon>
        <taxon>Bacillati</taxon>
        <taxon>Actinomycetota</taxon>
        <taxon>Actinomycetes</taxon>
        <taxon>Mycobacteriales</taxon>
        <taxon>Nocardiaceae</taxon>
        <taxon>Nocardia</taxon>
    </lineage>
</organism>
<dbReference type="Proteomes" id="UP000540412">
    <property type="component" value="Unassembled WGS sequence"/>
</dbReference>
<dbReference type="Gene3D" id="3.30.559.30">
    <property type="entry name" value="Nonribosomal peptide synthetase, condensation domain"/>
    <property type="match status" value="1"/>
</dbReference>
<gene>
    <name evidence="2" type="ORF">BJY24_006460</name>
</gene>
<name>A0A7W9PKV1_9NOCA</name>
<dbReference type="AlphaFoldDB" id="A0A7W9PKV1"/>
<evidence type="ECO:0000313" key="3">
    <source>
        <dbReference type="Proteomes" id="UP000540412"/>
    </source>
</evidence>
<proteinExistence type="predicted"/>